<dbReference type="GO" id="GO:0016491">
    <property type="term" value="F:oxidoreductase activity"/>
    <property type="evidence" value="ECO:0007669"/>
    <property type="project" value="UniProtKB-KW"/>
</dbReference>
<dbReference type="OrthoDB" id="9815825at2"/>
<dbReference type="PANTHER" id="PTHR43818:SF11">
    <property type="entry name" value="BCDNA.GH03377"/>
    <property type="match status" value="1"/>
</dbReference>
<evidence type="ECO:0000313" key="5">
    <source>
        <dbReference type="Proteomes" id="UP000325529"/>
    </source>
</evidence>
<dbReference type="InterPro" id="IPR036291">
    <property type="entry name" value="NAD(P)-bd_dom_sf"/>
</dbReference>
<reference evidence="4 5" key="1">
    <citation type="submission" date="2017-09" db="EMBL/GenBank/DDBJ databases">
        <authorList>
            <person name="Lee N."/>
            <person name="Cho B.-K."/>
        </authorList>
    </citation>
    <scope>NUCLEOTIDE SEQUENCE [LARGE SCALE GENOMIC DNA]</scope>
    <source>
        <strain evidence="4 5">ATCC 12853</strain>
    </source>
</reference>
<dbReference type="KEGG" id="ska:CP970_33720"/>
<evidence type="ECO:0000259" key="2">
    <source>
        <dbReference type="Pfam" id="PF01408"/>
    </source>
</evidence>
<evidence type="ECO:0000256" key="1">
    <source>
        <dbReference type="ARBA" id="ARBA00023002"/>
    </source>
</evidence>
<evidence type="ECO:0000259" key="3">
    <source>
        <dbReference type="Pfam" id="PF22685"/>
    </source>
</evidence>
<protein>
    <submittedName>
        <fullName evidence="4">Gfo/Idh/MocA family oxidoreductase</fullName>
    </submittedName>
</protein>
<dbReference type="Gene3D" id="3.30.360.10">
    <property type="entry name" value="Dihydrodipicolinate Reductase, domain 2"/>
    <property type="match status" value="1"/>
</dbReference>
<dbReference type="GO" id="GO:0000166">
    <property type="term" value="F:nucleotide binding"/>
    <property type="evidence" value="ECO:0007669"/>
    <property type="project" value="InterPro"/>
</dbReference>
<name>A0A5J6GL95_STRKN</name>
<dbReference type="InterPro" id="IPR055080">
    <property type="entry name" value="Gal80p-like_C"/>
</dbReference>
<organism evidence="4 5">
    <name type="scientific">Streptomyces kanamyceticus</name>
    <dbReference type="NCBI Taxonomy" id="1967"/>
    <lineage>
        <taxon>Bacteria</taxon>
        <taxon>Bacillati</taxon>
        <taxon>Actinomycetota</taxon>
        <taxon>Actinomycetes</taxon>
        <taxon>Kitasatosporales</taxon>
        <taxon>Streptomycetaceae</taxon>
        <taxon>Streptomyces</taxon>
    </lineage>
</organism>
<dbReference type="EMBL" id="CP023699">
    <property type="protein sequence ID" value="QEU95212.1"/>
    <property type="molecule type" value="Genomic_DNA"/>
</dbReference>
<sequence length="375" mass="38805">MNFATTALPSPVRVGLVGLSARGGWAPRSHLPALTALDGYALRALSASSGASARAAGEKYGVPLAFGSTEELVRSDEVDLVVVSVRVPLHREVILAALGAGKAVLSEWPLGNGLAEAEELAAAADRAGVRTFAGLQARSAPAVRYVRDLVADGYVGEVLSTSLVASGRRWGAVFDPGGEYLLDRANGGTMLTIPFGHTIDAVTMVLGEFTEVSATLATRRPVVREESTGRAAPMTADDQIAVSGRLAGGAVVSAHFRAGLSRGTNFHWEINGTAGDLVVTGDSGHLQQAALTVRGARGAEVSVAELPVPARHFDVRALDGVRGLPSYNVGAQYAQIHADLTQGTAHAPDFAHAARRQGLLDAIERSAATGARISL</sequence>
<dbReference type="Proteomes" id="UP000325529">
    <property type="component" value="Chromosome"/>
</dbReference>
<feature type="domain" description="Gfo/Idh/MocA-like oxidoreductase N-terminal" evidence="2">
    <location>
        <begin position="13"/>
        <end position="133"/>
    </location>
</feature>
<dbReference type="SUPFAM" id="SSF55347">
    <property type="entry name" value="Glyceraldehyde-3-phosphate dehydrogenase-like, C-terminal domain"/>
    <property type="match status" value="1"/>
</dbReference>
<dbReference type="RefSeq" id="WP_055553455.1">
    <property type="nucleotide sequence ID" value="NZ_CP023699.1"/>
</dbReference>
<feature type="domain" description="Gal80p-like C-terminal" evidence="3">
    <location>
        <begin position="141"/>
        <end position="281"/>
    </location>
</feature>
<accession>A0A5J6GL95</accession>
<evidence type="ECO:0000313" key="4">
    <source>
        <dbReference type="EMBL" id="QEU95212.1"/>
    </source>
</evidence>
<keyword evidence="1" id="KW-0560">Oxidoreductase</keyword>
<dbReference type="PANTHER" id="PTHR43818">
    <property type="entry name" value="BCDNA.GH03377"/>
    <property type="match status" value="1"/>
</dbReference>
<dbReference type="AlphaFoldDB" id="A0A5J6GL95"/>
<dbReference type="Pfam" id="PF22685">
    <property type="entry name" value="Gal80p_C-like"/>
    <property type="match status" value="1"/>
</dbReference>
<dbReference type="InterPro" id="IPR050463">
    <property type="entry name" value="Gfo/Idh/MocA_oxidrdct_glycsds"/>
</dbReference>
<dbReference type="Pfam" id="PF01408">
    <property type="entry name" value="GFO_IDH_MocA"/>
    <property type="match status" value="1"/>
</dbReference>
<keyword evidence="5" id="KW-1185">Reference proteome</keyword>
<gene>
    <name evidence="4" type="ORF">CP970_33720</name>
</gene>
<dbReference type="Gene3D" id="3.40.50.720">
    <property type="entry name" value="NAD(P)-binding Rossmann-like Domain"/>
    <property type="match status" value="1"/>
</dbReference>
<proteinExistence type="predicted"/>
<dbReference type="SUPFAM" id="SSF51735">
    <property type="entry name" value="NAD(P)-binding Rossmann-fold domains"/>
    <property type="match status" value="1"/>
</dbReference>
<dbReference type="InterPro" id="IPR000683">
    <property type="entry name" value="Gfo/Idh/MocA-like_OxRdtase_N"/>
</dbReference>